<feature type="compositionally biased region" description="Basic and acidic residues" evidence="1">
    <location>
        <begin position="47"/>
        <end position="58"/>
    </location>
</feature>
<sequence length="286" mass="33429">MHLVSAVQEEPGKLFCHMIALCSPINTLFIPVLTACRTFANVLSRQRRDDARRRDYDRHRSRRSRSGSYSIDQNALMNWDYDDYVQQVSRSLQPAIYPGVTGGAGSTLNVYQPSVSPAQDKQYEERVNAFLRGIDSRGSGRRSCTRSRSRSGSLTPSPRTRGQRQDFYRRSPYSRSRSPSDELRPHSGDRERRIEDDRYYRRTPPRYDSPQRYGGRELSRSRSPRGAPSDEDYWRREPPRAVHPSEHTERHRRSQDSRYPRRRDISPRQVPANGGRSFPPPNRRYR</sequence>
<feature type="region of interest" description="Disordered" evidence="1">
    <location>
        <begin position="47"/>
        <end position="67"/>
    </location>
</feature>
<accession>A0A8T1M9F7</accession>
<feature type="compositionally biased region" description="Basic and acidic residues" evidence="1">
    <location>
        <begin position="232"/>
        <end position="266"/>
    </location>
</feature>
<reference evidence="2 3" key="1">
    <citation type="journal article" date="2018" name="Biotechnol. Adv.">
        <title>Improved genomic resources and new bioinformatic workflow for the carcinogenic parasite Clonorchis sinensis: Biotechnological implications.</title>
        <authorList>
            <person name="Wang D."/>
            <person name="Korhonen P.K."/>
            <person name="Gasser R.B."/>
            <person name="Young N.D."/>
        </authorList>
    </citation>
    <scope>NUCLEOTIDE SEQUENCE [LARGE SCALE GENOMIC DNA]</scope>
    <source>
        <strain evidence="2">Cs-k2</strain>
    </source>
</reference>
<dbReference type="AlphaFoldDB" id="A0A8T1M9F7"/>
<keyword evidence="3" id="KW-1185">Reference proteome</keyword>
<gene>
    <name evidence="2" type="ORF">CSKR_203270</name>
</gene>
<feature type="compositionally biased region" description="Basic and acidic residues" evidence="1">
    <location>
        <begin position="178"/>
        <end position="200"/>
    </location>
</feature>
<dbReference type="EMBL" id="NIRI02000056">
    <property type="protein sequence ID" value="KAG5445618.1"/>
    <property type="molecule type" value="Genomic_DNA"/>
</dbReference>
<evidence type="ECO:0000256" key="1">
    <source>
        <dbReference type="SAM" id="MobiDB-lite"/>
    </source>
</evidence>
<feature type="compositionally biased region" description="Low complexity" evidence="1">
    <location>
        <begin position="150"/>
        <end position="160"/>
    </location>
</feature>
<dbReference type="Proteomes" id="UP000286415">
    <property type="component" value="Unassembled WGS sequence"/>
</dbReference>
<feature type="compositionally biased region" description="Basic residues" evidence="1">
    <location>
        <begin position="139"/>
        <end position="149"/>
    </location>
</feature>
<comment type="caution">
    <text evidence="2">The sequence shown here is derived from an EMBL/GenBank/DDBJ whole genome shotgun (WGS) entry which is preliminary data.</text>
</comment>
<organism evidence="2 3">
    <name type="scientific">Clonorchis sinensis</name>
    <name type="common">Chinese liver fluke</name>
    <dbReference type="NCBI Taxonomy" id="79923"/>
    <lineage>
        <taxon>Eukaryota</taxon>
        <taxon>Metazoa</taxon>
        <taxon>Spiralia</taxon>
        <taxon>Lophotrochozoa</taxon>
        <taxon>Platyhelminthes</taxon>
        <taxon>Trematoda</taxon>
        <taxon>Digenea</taxon>
        <taxon>Opisthorchiida</taxon>
        <taxon>Opisthorchiata</taxon>
        <taxon>Opisthorchiidae</taxon>
        <taxon>Clonorchis</taxon>
    </lineage>
</organism>
<feature type="region of interest" description="Disordered" evidence="1">
    <location>
        <begin position="132"/>
        <end position="286"/>
    </location>
</feature>
<proteinExistence type="predicted"/>
<reference evidence="2 3" key="2">
    <citation type="journal article" date="2021" name="Genomics">
        <title>High-quality reference genome for Clonorchis sinensis.</title>
        <authorList>
            <person name="Young N.D."/>
            <person name="Stroehlein A.J."/>
            <person name="Kinkar L."/>
            <person name="Wang T."/>
            <person name="Sohn W.M."/>
            <person name="Chang B.C.H."/>
            <person name="Kaur P."/>
            <person name="Weisz D."/>
            <person name="Dudchenko O."/>
            <person name="Aiden E.L."/>
            <person name="Korhonen P.K."/>
            <person name="Gasser R.B."/>
        </authorList>
    </citation>
    <scope>NUCLEOTIDE SEQUENCE [LARGE SCALE GENOMIC DNA]</scope>
    <source>
        <strain evidence="2">Cs-k2</strain>
    </source>
</reference>
<dbReference type="OrthoDB" id="6288375at2759"/>
<evidence type="ECO:0000313" key="3">
    <source>
        <dbReference type="Proteomes" id="UP000286415"/>
    </source>
</evidence>
<name>A0A8T1M9F7_CLOSI</name>
<evidence type="ECO:0000313" key="2">
    <source>
        <dbReference type="EMBL" id="KAG5445618.1"/>
    </source>
</evidence>
<protein>
    <submittedName>
        <fullName evidence="2">Uncharacterized protein</fullName>
    </submittedName>
</protein>